<keyword evidence="1" id="KW-1133">Transmembrane helix</keyword>
<sequence length="328" mass="33955">MENIYPSGAAAGVVSRTAVLLVFLLLAGPLGALIPAVSGQVFPDITVECADNVEVDVSPGSSSTAVVWCELENSSMWEEEVDISVQFGDLDGSNPDSVTIEAGSKFSISIGVSADQNQEAGDYQVNVSAEVTSAGGIPVPGLASDSDEVEVTIAEFTTCDHTVGQGGGNLDAGQIISFSISISCDSNTDSTIKYNARMIDKSGSSAWPSGFDDQSPQCDVLIPDGGTSANCQFQIVTPSNLDSTWEGCVVVLEDGDSVPKSCPSSNVVNVKVEPKSIGIGVIDLTGNDSVFGEYADEAPIIIGGVAVVLVMAIIGVIVSRRRRDSFDD</sequence>
<dbReference type="EMBL" id="UINC01005116">
    <property type="protein sequence ID" value="SVA19177.1"/>
    <property type="molecule type" value="Genomic_DNA"/>
</dbReference>
<dbReference type="NCBIfam" id="NF041740">
    <property type="entry name" value="choice_anch_T"/>
    <property type="match status" value="1"/>
</dbReference>
<protein>
    <submittedName>
        <fullName evidence="2">Uncharacterized protein</fullName>
    </submittedName>
</protein>
<dbReference type="AlphaFoldDB" id="A0A381TW32"/>
<proteinExistence type="predicted"/>
<dbReference type="InterPro" id="IPR058224">
    <property type="entry name" value="Choice_anch_T"/>
</dbReference>
<organism evidence="2">
    <name type="scientific">marine metagenome</name>
    <dbReference type="NCBI Taxonomy" id="408172"/>
    <lineage>
        <taxon>unclassified sequences</taxon>
        <taxon>metagenomes</taxon>
        <taxon>ecological metagenomes</taxon>
    </lineage>
</organism>
<keyword evidence="1" id="KW-0812">Transmembrane</keyword>
<keyword evidence="1" id="KW-0472">Membrane</keyword>
<name>A0A381TW32_9ZZZZ</name>
<evidence type="ECO:0000256" key="1">
    <source>
        <dbReference type="SAM" id="Phobius"/>
    </source>
</evidence>
<feature type="transmembrane region" description="Helical" evidence="1">
    <location>
        <begin position="298"/>
        <end position="318"/>
    </location>
</feature>
<evidence type="ECO:0000313" key="2">
    <source>
        <dbReference type="EMBL" id="SVA19177.1"/>
    </source>
</evidence>
<reference evidence="2" key="1">
    <citation type="submission" date="2018-05" db="EMBL/GenBank/DDBJ databases">
        <authorList>
            <person name="Lanie J.A."/>
            <person name="Ng W.-L."/>
            <person name="Kazmierczak K.M."/>
            <person name="Andrzejewski T.M."/>
            <person name="Davidsen T.M."/>
            <person name="Wayne K.J."/>
            <person name="Tettelin H."/>
            <person name="Glass J.I."/>
            <person name="Rusch D."/>
            <person name="Podicherti R."/>
            <person name="Tsui H.-C.T."/>
            <person name="Winkler M.E."/>
        </authorList>
    </citation>
    <scope>NUCLEOTIDE SEQUENCE</scope>
</reference>
<gene>
    <name evidence="2" type="ORF">METZ01_LOCUS72031</name>
</gene>
<accession>A0A381TW32</accession>